<dbReference type="Proteomes" id="UP000290848">
    <property type="component" value="Unassembled WGS sequence"/>
</dbReference>
<evidence type="ECO:0000256" key="1">
    <source>
        <dbReference type="ARBA" id="ARBA00010641"/>
    </source>
</evidence>
<name>A0A4Q0MG64_9SPHI</name>
<dbReference type="InterPro" id="IPR014327">
    <property type="entry name" value="RNA_pol_sigma70_bacteroid"/>
</dbReference>
<evidence type="ECO:0000313" key="7">
    <source>
        <dbReference type="EMBL" id="RXF72450.1"/>
    </source>
</evidence>
<proteinExistence type="inferred from homology"/>
<dbReference type="SUPFAM" id="SSF88659">
    <property type="entry name" value="Sigma3 and sigma4 domains of RNA polymerase sigma factors"/>
    <property type="match status" value="1"/>
</dbReference>
<keyword evidence="3" id="KW-0731">Sigma factor</keyword>
<dbReference type="GO" id="GO:0006352">
    <property type="term" value="P:DNA-templated transcription initiation"/>
    <property type="evidence" value="ECO:0007669"/>
    <property type="project" value="InterPro"/>
</dbReference>
<dbReference type="GO" id="GO:0016987">
    <property type="term" value="F:sigma factor activity"/>
    <property type="evidence" value="ECO:0007669"/>
    <property type="project" value="UniProtKB-KW"/>
</dbReference>
<dbReference type="Gene3D" id="1.10.1740.10">
    <property type="match status" value="1"/>
</dbReference>
<evidence type="ECO:0000256" key="2">
    <source>
        <dbReference type="ARBA" id="ARBA00023015"/>
    </source>
</evidence>
<dbReference type="GO" id="GO:0003677">
    <property type="term" value="F:DNA binding"/>
    <property type="evidence" value="ECO:0007669"/>
    <property type="project" value="InterPro"/>
</dbReference>
<evidence type="ECO:0000259" key="6">
    <source>
        <dbReference type="Pfam" id="PF08281"/>
    </source>
</evidence>
<evidence type="ECO:0000256" key="3">
    <source>
        <dbReference type="ARBA" id="ARBA00023082"/>
    </source>
</evidence>
<evidence type="ECO:0000313" key="8">
    <source>
        <dbReference type="Proteomes" id="UP000290848"/>
    </source>
</evidence>
<protein>
    <submittedName>
        <fullName evidence="7">RNA polymerase sigma-70 factor</fullName>
    </submittedName>
</protein>
<organism evidence="7 8">
    <name type="scientific">Arcticibacter tournemirensis</name>
    <dbReference type="NCBI Taxonomy" id="699437"/>
    <lineage>
        <taxon>Bacteria</taxon>
        <taxon>Pseudomonadati</taxon>
        <taxon>Bacteroidota</taxon>
        <taxon>Sphingobacteriia</taxon>
        <taxon>Sphingobacteriales</taxon>
        <taxon>Sphingobacteriaceae</taxon>
        <taxon>Arcticibacter</taxon>
    </lineage>
</organism>
<feature type="domain" description="RNA polymerase sigma-70 region 2" evidence="5">
    <location>
        <begin position="27"/>
        <end position="94"/>
    </location>
</feature>
<dbReference type="InterPro" id="IPR013249">
    <property type="entry name" value="RNA_pol_sigma70_r4_t2"/>
</dbReference>
<dbReference type="RefSeq" id="WP_128767636.1">
    <property type="nucleotide sequence ID" value="NZ_RXOC01000001.1"/>
</dbReference>
<dbReference type="NCBIfam" id="TIGR02985">
    <property type="entry name" value="Sig70_bacteroi1"/>
    <property type="match status" value="1"/>
</dbReference>
<dbReference type="PANTHER" id="PTHR43133:SF46">
    <property type="entry name" value="RNA POLYMERASE SIGMA-70 FACTOR ECF SUBFAMILY"/>
    <property type="match status" value="1"/>
</dbReference>
<dbReference type="EMBL" id="RXOC01000001">
    <property type="protein sequence ID" value="RXF72450.1"/>
    <property type="molecule type" value="Genomic_DNA"/>
</dbReference>
<evidence type="ECO:0000256" key="4">
    <source>
        <dbReference type="ARBA" id="ARBA00023163"/>
    </source>
</evidence>
<keyword evidence="2" id="KW-0805">Transcription regulation</keyword>
<dbReference type="InterPro" id="IPR014284">
    <property type="entry name" value="RNA_pol_sigma-70_dom"/>
</dbReference>
<dbReference type="InterPro" id="IPR013324">
    <property type="entry name" value="RNA_pol_sigma_r3/r4-like"/>
</dbReference>
<comment type="caution">
    <text evidence="7">The sequence shown here is derived from an EMBL/GenBank/DDBJ whole genome shotgun (WGS) entry which is preliminary data.</text>
</comment>
<feature type="domain" description="RNA polymerase sigma factor 70 region 4 type 2" evidence="6">
    <location>
        <begin position="124"/>
        <end position="172"/>
    </location>
</feature>
<dbReference type="InterPro" id="IPR036388">
    <property type="entry name" value="WH-like_DNA-bd_sf"/>
</dbReference>
<accession>A0A4Q0MG64</accession>
<dbReference type="Gene3D" id="1.10.10.10">
    <property type="entry name" value="Winged helix-like DNA-binding domain superfamily/Winged helix DNA-binding domain"/>
    <property type="match status" value="1"/>
</dbReference>
<dbReference type="InterPro" id="IPR013325">
    <property type="entry name" value="RNA_pol_sigma_r2"/>
</dbReference>
<reference evidence="7 8" key="1">
    <citation type="submission" date="2018-12" db="EMBL/GenBank/DDBJ databases">
        <title>The Draft Genome Sequence of the Soil Bacterium Pedobacter tournemirensis R1.</title>
        <authorList>
            <person name="He J."/>
        </authorList>
    </citation>
    <scope>NUCLEOTIDE SEQUENCE [LARGE SCALE GENOMIC DNA]</scope>
    <source>
        <strain evidence="7 8">R1</strain>
    </source>
</reference>
<dbReference type="NCBIfam" id="TIGR02937">
    <property type="entry name" value="sigma70-ECF"/>
    <property type="match status" value="1"/>
</dbReference>
<dbReference type="PANTHER" id="PTHR43133">
    <property type="entry name" value="RNA POLYMERASE ECF-TYPE SIGMA FACTO"/>
    <property type="match status" value="1"/>
</dbReference>
<dbReference type="Pfam" id="PF04542">
    <property type="entry name" value="Sigma70_r2"/>
    <property type="match status" value="1"/>
</dbReference>
<gene>
    <name evidence="7" type="ORF">EKH83_01635</name>
</gene>
<dbReference type="InterPro" id="IPR039425">
    <property type="entry name" value="RNA_pol_sigma-70-like"/>
</dbReference>
<dbReference type="SUPFAM" id="SSF88946">
    <property type="entry name" value="Sigma2 domain of RNA polymerase sigma factors"/>
    <property type="match status" value="1"/>
</dbReference>
<dbReference type="AlphaFoldDB" id="A0A4Q0MG64"/>
<keyword evidence="4" id="KW-0804">Transcription</keyword>
<comment type="similarity">
    <text evidence="1">Belongs to the sigma-70 factor family. ECF subfamily.</text>
</comment>
<evidence type="ECO:0000259" key="5">
    <source>
        <dbReference type="Pfam" id="PF04542"/>
    </source>
</evidence>
<sequence>MNELYPNDEKTSLLLLKNDDQKAFERLYQLYSSRIYGRILKLTKSEIIAGELLQDTFVKVWEKRQLINEELSFKAWLYRIAENEVYMFYRKLARDRRLQEYIIETFDESHAPTEGDLLLKESHELLHRAVEMLPQQCRQVFKLCRIEGRSYEETGSLLGISPSTVSNHLVKAGKSIRNYMLESGREYILLILSFFYFQFSLFF</sequence>
<dbReference type="InterPro" id="IPR007627">
    <property type="entry name" value="RNA_pol_sigma70_r2"/>
</dbReference>
<dbReference type="Pfam" id="PF08281">
    <property type="entry name" value="Sigma70_r4_2"/>
    <property type="match status" value="1"/>
</dbReference>